<feature type="transmembrane region" description="Helical" evidence="8">
    <location>
        <begin position="225"/>
        <end position="245"/>
    </location>
</feature>
<keyword evidence="3 11" id="KW-0808">Transferase</keyword>
<dbReference type="Pfam" id="PF06580">
    <property type="entry name" value="His_kinase"/>
    <property type="match status" value="1"/>
</dbReference>
<dbReference type="SMART" id="SM00387">
    <property type="entry name" value="HATPase_c"/>
    <property type="match status" value="2"/>
</dbReference>
<feature type="transmembrane region" description="Helical" evidence="8">
    <location>
        <begin position="347"/>
        <end position="367"/>
    </location>
</feature>
<evidence type="ECO:0000256" key="7">
    <source>
        <dbReference type="PROSITE-ProRule" id="PRU00169"/>
    </source>
</evidence>
<organism evidence="11 12">
    <name type="scientific">Paenibacillus allorhizosphaerae</name>
    <dbReference type="NCBI Taxonomy" id="2849866"/>
    <lineage>
        <taxon>Bacteria</taxon>
        <taxon>Bacillati</taxon>
        <taxon>Bacillota</taxon>
        <taxon>Bacilli</taxon>
        <taxon>Bacillales</taxon>
        <taxon>Paenibacillaceae</taxon>
        <taxon>Paenibacillus</taxon>
    </lineage>
</organism>
<dbReference type="EC" id="2.7.13.3" evidence="2"/>
<evidence type="ECO:0000256" key="6">
    <source>
        <dbReference type="ARBA" id="ARBA00022840"/>
    </source>
</evidence>
<comment type="caution">
    <text evidence="11">The sequence shown here is derived from an EMBL/GenBank/DDBJ whole genome shotgun (WGS) entry which is preliminary data.</text>
</comment>
<evidence type="ECO:0000256" key="8">
    <source>
        <dbReference type="SAM" id="Phobius"/>
    </source>
</evidence>
<keyword evidence="8" id="KW-0472">Membrane</keyword>
<dbReference type="CDD" id="cd00082">
    <property type="entry name" value="HisKA"/>
    <property type="match status" value="1"/>
</dbReference>
<gene>
    <name evidence="11" type="primary">rcsC_10</name>
    <name evidence="11" type="ORF">PAECIP111802_03471</name>
</gene>
<dbReference type="InterPro" id="IPR001789">
    <property type="entry name" value="Sig_transdc_resp-reg_receiver"/>
</dbReference>
<evidence type="ECO:0000256" key="4">
    <source>
        <dbReference type="ARBA" id="ARBA00022741"/>
    </source>
</evidence>
<feature type="transmembrane region" description="Helical" evidence="8">
    <location>
        <begin position="374"/>
        <end position="394"/>
    </location>
</feature>
<comment type="catalytic activity">
    <reaction evidence="1">
        <text>ATP + protein L-histidine = ADP + protein N-phospho-L-histidine.</text>
        <dbReference type="EC" id="2.7.13.3"/>
    </reaction>
</comment>
<feature type="modified residue" description="4-aspartylphosphate" evidence="7">
    <location>
        <position position="761"/>
    </location>
</feature>
<evidence type="ECO:0000313" key="11">
    <source>
        <dbReference type="EMBL" id="CAG7645257.1"/>
    </source>
</evidence>
<feature type="domain" description="Histidine kinase" evidence="9">
    <location>
        <begin position="939"/>
        <end position="1038"/>
    </location>
</feature>
<sequence length="1042" mass="117048">MRAVLSNVKVRSMSKYKMVLVMALFLIAMIGIRIAWTVFHTTPPHPQAEKGILDLRNQGLPADRAINLNGQWEFFPSRFVLTAPDKATDPVFPSEDPLYVQVPGRWNGDAVKESESSLHYGTYRLRILTDSGSPQEYRIRMNSIKSASAVYVDGKLLAVSGRPAQEKEQHVPKTVPYSVTFTSERSEIELVILVSNHYGKLGITLPVYFGTPEAVAHRTLLSIDMQLLLCVVLFMHGVYAVILYLLGAANKVLLYFSLLVICTIISVLVDDDMLLWSILPFHYEWSVKILALSYIGIVASMPPLIRHLFSEHSPSRAYRWFAAFCGAYVLFVLAAPSEYTVPTLSKMLLIIELSSMVIITQMLRAALKRDKDVLFLLFAVASITLNIIWGIVKFNMTLDLMYYPFDLMVAFFSFAAFWFNRFFQATDQTKQLADKLRMADKRKDDFLANTSHELRNPLHGIVNIAQSVLDDAVSPPNEKNKKSLETLITVGRRMSLMLDDLLDVTRLQDNAIRLQKRSLRVQSVAAGVLEMIRFMTNGKPIRLHLNIEDGFPSVIADENRLVQILFNLLHNAVKFTDEGQIAIRAEVRDGMANIHIADTGIGMNKDVQERIFQPYEQGEVAATRAGGGFGLGLSICKQLIELHDGTLQVRSTPGQGSVFTFTLPLSGDSGEPDAPVHDTALQGSDIQTAYITASFPADEPGQELAIARSRPKLLAVDDDTVNLNVLRGILGEAHYDITTAANGPEAIAKLEAGHYDLVIADVMMPRMSGYELTRVIRGRFSISELPVLLLTARSRSEDVHTGFHSGANDYVTKPVNAWELRSRVRALTDLKESVGERLRMEAAWLQAQIQPHFIFNTLNSIAALSTMDTVKMRRLLEVFGDYLRRSFDIHNSYRLVPIEHELALVRSYLFIEQERFEERLQVQWEIDPDIHFELPPLSIQPLVENAVRHGILKRSRGGTIRIRIMDHANSAEISICDDGIGMKEEKRNQILDKPLDTSHGIGLRNTDRRLKQLYGEGLEVHSAPDQGTTIVFRIPKQRMSGD</sequence>
<dbReference type="Pfam" id="PF00072">
    <property type="entry name" value="Response_reg"/>
    <property type="match status" value="1"/>
</dbReference>
<evidence type="ECO:0000259" key="10">
    <source>
        <dbReference type="PROSITE" id="PS50110"/>
    </source>
</evidence>
<keyword evidence="12" id="KW-1185">Reference proteome</keyword>
<feature type="domain" description="Response regulatory" evidence="10">
    <location>
        <begin position="712"/>
        <end position="828"/>
    </location>
</feature>
<keyword evidence="6" id="KW-0067">ATP-binding</keyword>
<dbReference type="PROSITE" id="PS50109">
    <property type="entry name" value="HIS_KIN"/>
    <property type="match status" value="2"/>
</dbReference>
<dbReference type="Pfam" id="PF02518">
    <property type="entry name" value="HATPase_c"/>
    <property type="match status" value="2"/>
</dbReference>
<dbReference type="InterPro" id="IPR011623">
    <property type="entry name" value="7TMR_DISM_rcpt_extracell_dom1"/>
</dbReference>
<dbReference type="PANTHER" id="PTHR43047">
    <property type="entry name" value="TWO-COMPONENT HISTIDINE PROTEIN KINASE"/>
    <property type="match status" value="1"/>
</dbReference>
<dbReference type="PROSITE" id="PS50110">
    <property type="entry name" value="RESPONSE_REGULATORY"/>
    <property type="match status" value="1"/>
</dbReference>
<evidence type="ECO:0000256" key="3">
    <source>
        <dbReference type="ARBA" id="ARBA00022679"/>
    </source>
</evidence>
<proteinExistence type="predicted"/>
<dbReference type="SMART" id="SM00388">
    <property type="entry name" value="HisKA"/>
    <property type="match status" value="1"/>
</dbReference>
<evidence type="ECO:0000256" key="5">
    <source>
        <dbReference type="ARBA" id="ARBA00022777"/>
    </source>
</evidence>
<accession>A0ABM8VJF8</accession>
<feature type="transmembrane region" description="Helical" evidence="8">
    <location>
        <begin position="317"/>
        <end position="335"/>
    </location>
</feature>
<evidence type="ECO:0000256" key="1">
    <source>
        <dbReference type="ARBA" id="ARBA00000085"/>
    </source>
</evidence>
<dbReference type="Proteomes" id="UP000730618">
    <property type="component" value="Unassembled WGS sequence"/>
</dbReference>
<feature type="transmembrane region" description="Helical" evidence="8">
    <location>
        <begin position="289"/>
        <end position="305"/>
    </location>
</feature>
<evidence type="ECO:0000313" key="12">
    <source>
        <dbReference type="Proteomes" id="UP000730618"/>
    </source>
</evidence>
<keyword evidence="7" id="KW-0597">Phosphoprotein</keyword>
<keyword evidence="4" id="KW-0547">Nucleotide-binding</keyword>
<dbReference type="GO" id="GO:0004673">
    <property type="term" value="F:protein histidine kinase activity"/>
    <property type="evidence" value="ECO:0007669"/>
    <property type="project" value="UniProtKB-EC"/>
</dbReference>
<dbReference type="InterPro" id="IPR010559">
    <property type="entry name" value="Sig_transdc_His_kin_internal"/>
</dbReference>
<protein>
    <recommendedName>
        <fullName evidence="2">histidine kinase</fullName>
        <ecNumber evidence="2">2.7.13.3</ecNumber>
    </recommendedName>
</protein>
<evidence type="ECO:0000259" key="9">
    <source>
        <dbReference type="PROSITE" id="PS50109"/>
    </source>
</evidence>
<feature type="domain" description="Histidine kinase" evidence="9">
    <location>
        <begin position="449"/>
        <end position="667"/>
    </location>
</feature>
<dbReference type="EMBL" id="CAJVCE010000009">
    <property type="protein sequence ID" value="CAG7645257.1"/>
    <property type="molecule type" value="Genomic_DNA"/>
</dbReference>
<dbReference type="Pfam" id="PF00512">
    <property type="entry name" value="HisKA"/>
    <property type="match status" value="1"/>
</dbReference>
<name>A0ABM8VJF8_9BACL</name>
<dbReference type="InterPro" id="IPR005467">
    <property type="entry name" value="His_kinase_dom"/>
</dbReference>
<dbReference type="Pfam" id="PF07695">
    <property type="entry name" value="7TMR-DISM_7TM"/>
    <property type="match status" value="1"/>
</dbReference>
<feature type="transmembrane region" description="Helical" evidence="8">
    <location>
        <begin position="252"/>
        <end position="269"/>
    </location>
</feature>
<dbReference type="InterPro" id="IPR003661">
    <property type="entry name" value="HisK_dim/P_dom"/>
</dbReference>
<keyword evidence="8" id="KW-1133">Transmembrane helix</keyword>
<dbReference type="CDD" id="cd16922">
    <property type="entry name" value="HATPase_EvgS-ArcB-TorS-like"/>
    <property type="match status" value="1"/>
</dbReference>
<evidence type="ECO:0000256" key="2">
    <source>
        <dbReference type="ARBA" id="ARBA00012438"/>
    </source>
</evidence>
<dbReference type="CDD" id="cd17574">
    <property type="entry name" value="REC_OmpR"/>
    <property type="match status" value="1"/>
</dbReference>
<keyword evidence="5 11" id="KW-0418">Kinase</keyword>
<reference evidence="11 12" key="1">
    <citation type="submission" date="2021-06" db="EMBL/GenBank/DDBJ databases">
        <authorList>
            <person name="Criscuolo A."/>
        </authorList>
    </citation>
    <scope>NUCLEOTIDE SEQUENCE [LARGE SCALE GENOMIC DNA]</scope>
    <source>
        <strain evidence="12">CIP 111802</strain>
    </source>
</reference>
<dbReference type="SMART" id="SM00448">
    <property type="entry name" value="REC"/>
    <property type="match status" value="1"/>
</dbReference>
<dbReference type="InterPro" id="IPR003594">
    <property type="entry name" value="HATPase_dom"/>
</dbReference>
<keyword evidence="8" id="KW-0812">Transmembrane</keyword>